<evidence type="ECO:0000313" key="3">
    <source>
        <dbReference type="Proteomes" id="UP000092445"/>
    </source>
</evidence>
<dbReference type="AlphaFoldDB" id="A0A1B0A2V0"/>
<keyword evidence="3" id="KW-1185">Reference proteome</keyword>
<organism evidence="2 3">
    <name type="scientific">Glossina pallidipes</name>
    <name type="common">Tsetse fly</name>
    <dbReference type="NCBI Taxonomy" id="7398"/>
    <lineage>
        <taxon>Eukaryota</taxon>
        <taxon>Metazoa</taxon>
        <taxon>Ecdysozoa</taxon>
        <taxon>Arthropoda</taxon>
        <taxon>Hexapoda</taxon>
        <taxon>Insecta</taxon>
        <taxon>Pterygota</taxon>
        <taxon>Neoptera</taxon>
        <taxon>Endopterygota</taxon>
        <taxon>Diptera</taxon>
        <taxon>Brachycera</taxon>
        <taxon>Muscomorpha</taxon>
        <taxon>Hippoboscoidea</taxon>
        <taxon>Glossinidae</taxon>
        <taxon>Glossina</taxon>
    </lineage>
</organism>
<evidence type="ECO:0000313" key="2">
    <source>
        <dbReference type="EnsemblMetazoa" id="GPAI032761-PA"/>
    </source>
</evidence>
<evidence type="ECO:0000256" key="1">
    <source>
        <dbReference type="SAM" id="Phobius"/>
    </source>
</evidence>
<dbReference type="EnsemblMetazoa" id="GPAI032761-RA">
    <property type="protein sequence ID" value="GPAI032761-PA"/>
    <property type="gene ID" value="GPAI032761"/>
</dbReference>
<feature type="transmembrane region" description="Helical" evidence="1">
    <location>
        <begin position="12"/>
        <end position="43"/>
    </location>
</feature>
<accession>A0A1B0A2V0</accession>
<dbReference type="VEuPathDB" id="VectorBase:GPAI032761"/>
<feature type="transmembrane region" description="Helical" evidence="1">
    <location>
        <begin position="49"/>
        <end position="69"/>
    </location>
</feature>
<name>A0A1B0A2V0_GLOPL</name>
<reference evidence="2" key="2">
    <citation type="submission" date="2020-05" db="UniProtKB">
        <authorList>
            <consortium name="EnsemblMetazoa"/>
        </authorList>
    </citation>
    <scope>IDENTIFICATION</scope>
    <source>
        <strain evidence="2">IAEA</strain>
    </source>
</reference>
<protein>
    <submittedName>
        <fullName evidence="2">Uncharacterized protein</fullName>
    </submittedName>
</protein>
<reference evidence="3" key="1">
    <citation type="submission" date="2014-03" db="EMBL/GenBank/DDBJ databases">
        <authorList>
            <person name="Aksoy S."/>
            <person name="Warren W."/>
            <person name="Wilson R.K."/>
        </authorList>
    </citation>
    <scope>NUCLEOTIDE SEQUENCE [LARGE SCALE GENOMIC DNA]</scope>
    <source>
        <strain evidence="3">IAEA</strain>
    </source>
</reference>
<keyword evidence="1" id="KW-0812">Transmembrane</keyword>
<proteinExistence type="predicted"/>
<sequence length="113" mass="12815">MTQQTQLNSLRCLLACLPACLPACLLCDALLVHACLLACLLFVVDNDVVPIATMLLMLPLQLRLCSCITTKNMPRKFLQNLNQYGKEIYTIYRRMHNRPRETFALFAQDADAI</sequence>
<keyword evidence="1" id="KW-1133">Transmembrane helix</keyword>
<dbReference type="Proteomes" id="UP000092445">
    <property type="component" value="Unassembled WGS sequence"/>
</dbReference>
<keyword evidence="1" id="KW-0472">Membrane</keyword>